<feature type="compositionally biased region" description="Polar residues" evidence="1">
    <location>
        <begin position="379"/>
        <end position="388"/>
    </location>
</feature>
<dbReference type="PANTHER" id="PTHR46082:SF6">
    <property type="entry name" value="AAA+ ATPASE DOMAIN-CONTAINING PROTEIN-RELATED"/>
    <property type="match status" value="1"/>
</dbReference>
<sequence>MPVVEDVTVGYICPLYTELKAVLATFDNILPPQTIRGTKYFYGTIRGRLAVAVPFPYQQIGPLTALNCANKLLQAHPSLEEEGSYCLLVGIAGGIWTQETDVRLGDVVIATKTWDWRTGKQTSGGLISTQDVRHAPSYLLDGLGQFLYRRSQIGQKIKNEITCMQGRSTGKDDGWVYPGKGYDDLYDVDYRHAGGSTCDDCDRAQAQKRLARLDTSPRVHDGLVASGNVVLKHAKGRAVLEERRALAVEMEACGLPDIFAMVRGISDYADSHKNDIWQPYAAATAAACARLLIHSLDEVRAASNSSTLDAISYLDRIELPRMLRNPASVSEEGQSSSPRTVRSECSSPAMHKQQHLKNAVRPVPIPRPAVEPANKEKQISVSPGTTVSRIADVVGNEGRGKEDNDERQRSQVYQDDRKRRVHGNFALRVLRPILNREVFTKARLLPGMTS</sequence>
<dbReference type="GO" id="GO:0003824">
    <property type="term" value="F:catalytic activity"/>
    <property type="evidence" value="ECO:0007669"/>
    <property type="project" value="InterPro"/>
</dbReference>
<dbReference type="InterPro" id="IPR053137">
    <property type="entry name" value="NLR-like"/>
</dbReference>
<dbReference type="PANTHER" id="PTHR46082">
    <property type="entry name" value="ATP/GTP-BINDING PROTEIN-RELATED"/>
    <property type="match status" value="1"/>
</dbReference>
<comment type="caution">
    <text evidence="3">The sequence shown here is derived from an EMBL/GenBank/DDBJ whole genome shotgun (WGS) entry which is preliminary data.</text>
</comment>
<evidence type="ECO:0000313" key="4">
    <source>
        <dbReference type="Proteomes" id="UP001316803"/>
    </source>
</evidence>
<dbReference type="Gene3D" id="3.40.50.1580">
    <property type="entry name" value="Nucleoside phosphorylase domain"/>
    <property type="match status" value="1"/>
</dbReference>
<feature type="compositionally biased region" description="Polar residues" evidence="1">
    <location>
        <begin position="327"/>
        <end position="346"/>
    </location>
</feature>
<protein>
    <recommendedName>
        <fullName evidence="2">Nucleoside phosphorylase domain-containing protein</fullName>
    </recommendedName>
</protein>
<feature type="domain" description="Nucleoside phosphorylase" evidence="2">
    <location>
        <begin position="9"/>
        <end position="254"/>
    </location>
</feature>
<dbReference type="Pfam" id="PF01048">
    <property type="entry name" value="PNP_UDP_1"/>
    <property type="match status" value="1"/>
</dbReference>
<evidence type="ECO:0000313" key="3">
    <source>
        <dbReference type="EMBL" id="KAK5949868.1"/>
    </source>
</evidence>
<keyword evidence="4" id="KW-1185">Reference proteome</keyword>
<proteinExistence type="predicted"/>
<dbReference type="EMBL" id="JAKLMC020000031">
    <property type="protein sequence ID" value="KAK5949868.1"/>
    <property type="molecule type" value="Genomic_DNA"/>
</dbReference>
<gene>
    <name evidence="3" type="ORF">OHC33_009053</name>
</gene>
<dbReference type="GO" id="GO:0009116">
    <property type="term" value="P:nucleoside metabolic process"/>
    <property type="evidence" value="ECO:0007669"/>
    <property type="project" value="InterPro"/>
</dbReference>
<evidence type="ECO:0000256" key="1">
    <source>
        <dbReference type="SAM" id="MobiDB-lite"/>
    </source>
</evidence>
<dbReference type="InterPro" id="IPR035994">
    <property type="entry name" value="Nucleoside_phosphorylase_sf"/>
</dbReference>
<dbReference type="AlphaFoldDB" id="A0AAN8EEU4"/>
<accession>A0AAN8EEU4</accession>
<organism evidence="3 4">
    <name type="scientific">Knufia fluminis</name>
    <dbReference type="NCBI Taxonomy" id="191047"/>
    <lineage>
        <taxon>Eukaryota</taxon>
        <taxon>Fungi</taxon>
        <taxon>Dikarya</taxon>
        <taxon>Ascomycota</taxon>
        <taxon>Pezizomycotina</taxon>
        <taxon>Eurotiomycetes</taxon>
        <taxon>Chaetothyriomycetidae</taxon>
        <taxon>Chaetothyriales</taxon>
        <taxon>Trichomeriaceae</taxon>
        <taxon>Knufia</taxon>
    </lineage>
</organism>
<feature type="region of interest" description="Disordered" evidence="1">
    <location>
        <begin position="327"/>
        <end position="417"/>
    </location>
</feature>
<dbReference type="InterPro" id="IPR000845">
    <property type="entry name" value="Nucleoside_phosphorylase_d"/>
</dbReference>
<dbReference type="Proteomes" id="UP001316803">
    <property type="component" value="Unassembled WGS sequence"/>
</dbReference>
<name>A0AAN8EEU4_9EURO</name>
<dbReference type="SUPFAM" id="SSF53167">
    <property type="entry name" value="Purine and uridine phosphorylases"/>
    <property type="match status" value="1"/>
</dbReference>
<feature type="compositionally biased region" description="Basic and acidic residues" evidence="1">
    <location>
        <begin position="398"/>
        <end position="417"/>
    </location>
</feature>
<reference evidence="3 4" key="1">
    <citation type="submission" date="2022-12" db="EMBL/GenBank/DDBJ databases">
        <title>Genomic features and morphological characterization of a novel Knufia sp. strain isolated from spacecraft assembly facility.</title>
        <authorList>
            <person name="Teixeira M."/>
            <person name="Chander A.M."/>
            <person name="Stajich J.E."/>
            <person name="Venkateswaran K."/>
        </authorList>
    </citation>
    <scope>NUCLEOTIDE SEQUENCE [LARGE SCALE GENOMIC DNA]</scope>
    <source>
        <strain evidence="3 4">FJI-L2-BK-P2</strain>
    </source>
</reference>
<evidence type="ECO:0000259" key="2">
    <source>
        <dbReference type="Pfam" id="PF01048"/>
    </source>
</evidence>